<reference evidence="1" key="2">
    <citation type="submission" date="2023-01" db="EMBL/GenBank/DDBJ databases">
        <authorList>
            <person name="Sun Q."/>
            <person name="Evtushenko L."/>
        </authorList>
    </citation>
    <scope>NUCLEOTIDE SEQUENCE</scope>
    <source>
        <strain evidence="1">VKM B-2935</strain>
    </source>
</reference>
<organism evidence="1 2">
    <name type="scientific">Pseudomonas turukhanskensis</name>
    <dbReference type="NCBI Taxonomy" id="1806536"/>
    <lineage>
        <taxon>Bacteria</taxon>
        <taxon>Pseudomonadati</taxon>
        <taxon>Pseudomonadota</taxon>
        <taxon>Gammaproteobacteria</taxon>
        <taxon>Pseudomonadales</taxon>
        <taxon>Pseudomonadaceae</taxon>
        <taxon>Pseudomonas</taxon>
    </lineage>
</organism>
<keyword evidence="2" id="KW-1185">Reference proteome</keyword>
<dbReference type="AlphaFoldDB" id="A0A9W6NG18"/>
<reference evidence="1" key="1">
    <citation type="journal article" date="2014" name="Int. J. Syst. Evol. Microbiol.">
        <title>Complete genome sequence of Corynebacterium casei LMG S-19264T (=DSM 44701T), isolated from a smear-ripened cheese.</title>
        <authorList>
            <consortium name="US DOE Joint Genome Institute (JGI-PGF)"/>
            <person name="Walter F."/>
            <person name="Albersmeier A."/>
            <person name="Kalinowski J."/>
            <person name="Ruckert C."/>
        </authorList>
    </citation>
    <scope>NUCLEOTIDE SEQUENCE</scope>
    <source>
        <strain evidence="1">VKM B-2935</strain>
    </source>
</reference>
<gene>
    <name evidence="1" type="ORF">GCM10017655_26400</name>
</gene>
<comment type="caution">
    <text evidence="1">The sequence shown here is derived from an EMBL/GenBank/DDBJ whole genome shotgun (WGS) entry which is preliminary data.</text>
</comment>
<proteinExistence type="predicted"/>
<evidence type="ECO:0000313" key="1">
    <source>
        <dbReference type="EMBL" id="GLK89578.1"/>
    </source>
</evidence>
<dbReference type="Proteomes" id="UP001143328">
    <property type="component" value="Unassembled WGS sequence"/>
</dbReference>
<accession>A0A9W6NG18</accession>
<dbReference type="EMBL" id="BSFN01000006">
    <property type="protein sequence ID" value="GLK89578.1"/>
    <property type="molecule type" value="Genomic_DNA"/>
</dbReference>
<name>A0A9W6NG18_9PSED</name>
<protein>
    <submittedName>
        <fullName evidence="1">Uncharacterized protein</fullName>
    </submittedName>
</protein>
<sequence length="70" mass="7587">MAGTGSRSWLLLTGNHGNGAAAKMITIDEPGFPFRGHAPNANNLVKHNRKNYRHSPNVRANFCARGSINT</sequence>
<evidence type="ECO:0000313" key="2">
    <source>
        <dbReference type="Proteomes" id="UP001143328"/>
    </source>
</evidence>